<comment type="similarity">
    <text evidence="3 7">Belongs to the flagella basal body rod proteins family.</text>
</comment>
<dbReference type="PANTHER" id="PTHR30033">
    <property type="entry name" value="FLAGELLAR HOOK-ASSOCIATED PROTEIN 1"/>
    <property type="match status" value="1"/>
</dbReference>
<evidence type="ECO:0000256" key="3">
    <source>
        <dbReference type="ARBA" id="ARBA00009677"/>
    </source>
</evidence>
<accession>A0ABT0VGP4</accession>
<dbReference type="InterPro" id="IPR053927">
    <property type="entry name" value="FlgK_helical"/>
</dbReference>
<comment type="caution">
    <text evidence="11">The sequence shown here is derived from an EMBL/GenBank/DDBJ whole genome shotgun (WGS) entry which is preliminary data.</text>
</comment>
<dbReference type="EMBL" id="JAGMVS010000044">
    <property type="protein sequence ID" value="MCM2436991.1"/>
    <property type="molecule type" value="Genomic_DNA"/>
</dbReference>
<feature type="domain" description="Flagellar basal body rod protein N-terminal" evidence="8">
    <location>
        <begin position="9"/>
        <end position="36"/>
    </location>
</feature>
<evidence type="ECO:0000256" key="5">
    <source>
        <dbReference type="ARBA" id="ARBA00022525"/>
    </source>
</evidence>
<dbReference type="Proteomes" id="UP001057481">
    <property type="component" value="Unassembled WGS sequence"/>
</dbReference>
<evidence type="ECO:0000313" key="12">
    <source>
        <dbReference type="Proteomes" id="UP001057481"/>
    </source>
</evidence>
<evidence type="ECO:0000256" key="7">
    <source>
        <dbReference type="RuleBase" id="RU362065"/>
    </source>
</evidence>
<reference evidence="11" key="1">
    <citation type="submission" date="2021-04" db="EMBL/GenBank/DDBJ databases">
        <title>Taxonomic assessment of Weissella genus.</title>
        <authorList>
            <person name="Fanelli F."/>
            <person name="Chieffi D."/>
            <person name="Dell'Aquila A."/>
            <person name="Gyu-Sung C."/>
            <person name="Franz C.M.A.P."/>
            <person name="Fusco V."/>
        </authorList>
    </citation>
    <scope>NUCLEOTIDE SEQUENCE</scope>
    <source>
        <strain evidence="11">LMG 25373</strain>
    </source>
</reference>
<dbReference type="InterPro" id="IPR002371">
    <property type="entry name" value="FlgK"/>
</dbReference>
<keyword evidence="11" id="KW-0966">Cell projection</keyword>
<evidence type="ECO:0000313" key="11">
    <source>
        <dbReference type="EMBL" id="MCM2436991.1"/>
    </source>
</evidence>
<evidence type="ECO:0000256" key="2">
    <source>
        <dbReference type="ARBA" id="ARBA00004613"/>
    </source>
</evidence>
<evidence type="ECO:0000259" key="8">
    <source>
        <dbReference type="Pfam" id="PF00460"/>
    </source>
</evidence>
<keyword evidence="5 7" id="KW-0964">Secreted</keyword>
<comment type="subcellular location">
    <subcellularLocation>
        <location evidence="1 7">Bacterial flagellum</location>
    </subcellularLocation>
    <subcellularLocation>
        <location evidence="2 7">Secreted</location>
    </subcellularLocation>
</comment>
<keyword evidence="6 7" id="KW-0975">Bacterial flagellum</keyword>
<feature type="domain" description="Flagellar basal-body/hook protein C-terminal" evidence="9">
    <location>
        <begin position="453"/>
        <end position="490"/>
    </location>
</feature>
<dbReference type="PRINTS" id="PR01005">
    <property type="entry name" value="FLGHOOKAP1"/>
</dbReference>
<dbReference type="NCBIfam" id="TIGR02492">
    <property type="entry name" value="flgK_ends"/>
    <property type="match status" value="1"/>
</dbReference>
<organism evidence="11 12">
    <name type="scientific">Periweissella beninensis</name>
    <dbReference type="NCBI Taxonomy" id="504936"/>
    <lineage>
        <taxon>Bacteria</taxon>
        <taxon>Bacillati</taxon>
        <taxon>Bacillota</taxon>
        <taxon>Bacilli</taxon>
        <taxon>Lactobacillales</taxon>
        <taxon>Lactobacillaceae</taxon>
        <taxon>Periweissella</taxon>
    </lineage>
</organism>
<evidence type="ECO:0000256" key="6">
    <source>
        <dbReference type="ARBA" id="ARBA00023143"/>
    </source>
</evidence>
<evidence type="ECO:0000259" key="9">
    <source>
        <dbReference type="Pfam" id="PF06429"/>
    </source>
</evidence>
<dbReference type="Pfam" id="PF06429">
    <property type="entry name" value="Flg_bbr_C"/>
    <property type="match status" value="1"/>
</dbReference>
<dbReference type="Pfam" id="PF00460">
    <property type="entry name" value="Flg_bb_rod"/>
    <property type="match status" value="1"/>
</dbReference>
<proteinExistence type="inferred from homology"/>
<sequence length="494" mass="52538">MSLFGTLGTATGGMSANELALQTSSHNIANTNTDGYSRQRVHLETQLPYHMAGVGEIGTGVKASSVDRIVDSFVQSQVRTANGTYNNYTQKSDVLGQLESLFNEPSNNGVISQMNTMFDNWTNLANNPDMATAKTLVVQNSSTLTNSINQLANNMDKLSDNTLTSITKNALDFNSKISQLADVNKQIFTASVGGTSPNDLLDRRDTLLKDLSGITDIGATFDANGRATVTLSGQTVLDGSDPTKQPLTMAVVKDADNVYAATSDVNTTTALATTNTQVGQVVLVDASGQATGPVGSDGQIKGLQAAMGDIATRRGQLNDLAYQIGKQINSALAPSNGQQQFYTLPGKTDASSKFTTYDANYDYAQNLKVNADLVNNAQTLKVGADSTSPAGDGTLAFNIARLANTKDDEGLTFSDHYNTMVTQNGIVKQQADNKSSAQLALLNQLEYKNEAVSGVSINEEMSDVIRFQQGFQANARIISVVSEMLDTLINRTGV</sequence>
<dbReference type="RefSeq" id="WP_205144166.1">
    <property type="nucleotide sequence ID" value="NZ_JAFBDN010000022.1"/>
</dbReference>
<keyword evidence="12" id="KW-1185">Reference proteome</keyword>
<evidence type="ECO:0000259" key="10">
    <source>
        <dbReference type="Pfam" id="PF22638"/>
    </source>
</evidence>
<dbReference type="InterPro" id="IPR010930">
    <property type="entry name" value="Flg_bb/hook_C_dom"/>
</dbReference>
<keyword evidence="11" id="KW-0282">Flagellum</keyword>
<dbReference type="PANTHER" id="PTHR30033:SF1">
    <property type="entry name" value="FLAGELLAR HOOK-ASSOCIATED PROTEIN 1"/>
    <property type="match status" value="1"/>
</dbReference>
<evidence type="ECO:0000256" key="4">
    <source>
        <dbReference type="ARBA" id="ARBA00016244"/>
    </source>
</evidence>
<gene>
    <name evidence="7 11" type="primary">flgK</name>
    <name evidence="11" type="ORF">KAK10_03470</name>
</gene>
<evidence type="ECO:0000256" key="1">
    <source>
        <dbReference type="ARBA" id="ARBA00004365"/>
    </source>
</evidence>
<dbReference type="SUPFAM" id="SSF64518">
    <property type="entry name" value="Phase 1 flagellin"/>
    <property type="match status" value="1"/>
</dbReference>
<dbReference type="Pfam" id="PF22638">
    <property type="entry name" value="FlgK_D1"/>
    <property type="match status" value="1"/>
</dbReference>
<feature type="domain" description="Flagellar hook-associated protein FlgK helical" evidence="10">
    <location>
        <begin position="95"/>
        <end position="331"/>
    </location>
</feature>
<name>A0ABT0VGP4_9LACO</name>
<protein>
    <recommendedName>
        <fullName evidence="4 7">Flagellar hook-associated protein 1</fullName>
        <shortName evidence="7">HAP1</shortName>
    </recommendedName>
</protein>
<keyword evidence="11" id="KW-0969">Cilium</keyword>
<dbReference type="InterPro" id="IPR001444">
    <property type="entry name" value="Flag_bb_rod_N"/>
</dbReference>